<proteinExistence type="predicted"/>
<dbReference type="Proteomes" id="UP000276133">
    <property type="component" value="Unassembled WGS sequence"/>
</dbReference>
<protein>
    <submittedName>
        <fullName evidence="1">Uncharacterized protein</fullName>
    </submittedName>
</protein>
<comment type="caution">
    <text evidence="1">The sequence shown here is derived from an EMBL/GenBank/DDBJ whole genome shotgun (WGS) entry which is preliminary data.</text>
</comment>
<dbReference type="EMBL" id="REGN01007339">
    <property type="protein sequence ID" value="RNA06580.1"/>
    <property type="molecule type" value="Genomic_DNA"/>
</dbReference>
<organism evidence="1 2">
    <name type="scientific">Brachionus plicatilis</name>
    <name type="common">Marine rotifer</name>
    <name type="synonym">Brachionus muelleri</name>
    <dbReference type="NCBI Taxonomy" id="10195"/>
    <lineage>
        <taxon>Eukaryota</taxon>
        <taxon>Metazoa</taxon>
        <taxon>Spiralia</taxon>
        <taxon>Gnathifera</taxon>
        <taxon>Rotifera</taxon>
        <taxon>Eurotatoria</taxon>
        <taxon>Monogononta</taxon>
        <taxon>Pseudotrocha</taxon>
        <taxon>Ploima</taxon>
        <taxon>Brachionidae</taxon>
        <taxon>Brachionus</taxon>
    </lineage>
</organism>
<sequence>MFGSISNLSFLKRNEPTKIELRPESASLATILVNLETSLLFSMNESFKIEFSLNTKGISLSKGRSTIG</sequence>
<dbReference type="AlphaFoldDB" id="A0A3M7Q5C0"/>
<name>A0A3M7Q5C0_BRAPC</name>
<gene>
    <name evidence="1" type="ORF">BpHYR1_007463</name>
</gene>
<reference evidence="1 2" key="1">
    <citation type="journal article" date="2018" name="Sci. Rep.">
        <title>Genomic signatures of local adaptation to the degree of environmental predictability in rotifers.</title>
        <authorList>
            <person name="Franch-Gras L."/>
            <person name="Hahn C."/>
            <person name="Garcia-Roger E.M."/>
            <person name="Carmona M.J."/>
            <person name="Serra M."/>
            <person name="Gomez A."/>
        </authorList>
    </citation>
    <scope>NUCLEOTIDE SEQUENCE [LARGE SCALE GENOMIC DNA]</scope>
    <source>
        <strain evidence="1">HYR1</strain>
    </source>
</reference>
<keyword evidence="2" id="KW-1185">Reference proteome</keyword>
<evidence type="ECO:0000313" key="1">
    <source>
        <dbReference type="EMBL" id="RNA06580.1"/>
    </source>
</evidence>
<accession>A0A3M7Q5C0</accession>
<evidence type="ECO:0000313" key="2">
    <source>
        <dbReference type="Proteomes" id="UP000276133"/>
    </source>
</evidence>